<dbReference type="Proteomes" id="UP000472580">
    <property type="component" value="Unassembled WGS sequence"/>
</dbReference>
<reference evidence="1 2" key="1">
    <citation type="submission" date="2019-12" db="EMBL/GenBank/DDBJ databases">
        <title>Microbes associate with the intestines of laboratory mice.</title>
        <authorList>
            <person name="Navarre W."/>
            <person name="Wong E."/>
        </authorList>
    </citation>
    <scope>NUCLEOTIDE SEQUENCE [LARGE SCALE GENOMIC DNA]</scope>
    <source>
        <strain evidence="1 2">NM82_D38</strain>
    </source>
</reference>
<organism evidence="1 2">
    <name type="scientific">Parasutterella muris</name>
    <dbReference type="NCBI Taxonomy" id="2565572"/>
    <lineage>
        <taxon>Bacteria</taxon>
        <taxon>Pseudomonadati</taxon>
        <taxon>Pseudomonadota</taxon>
        <taxon>Betaproteobacteria</taxon>
        <taxon>Burkholderiales</taxon>
        <taxon>Sutterellaceae</taxon>
        <taxon>Parasutterella</taxon>
    </lineage>
</organism>
<gene>
    <name evidence="1" type="ORF">E5987_00080</name>
</gene>
<name>A0A6L6YFZ2_9BURK</name>
<dbReference type="AlphaFoldDB" id="A0A6L6YFZ2"/>
<dbReference type="OrthoDB" id="8771243at2"/>
<evidence type="ECO:0000313" key="2">
    <source>
        <dbReference type="Proteomes" id="UP000472580"/>
    </source>
</evidence>
<evidence type="ECO:0000313" key="1">
    <source>
        <dbReference type="EMBL" id="MVX55608.1"/>
    </source>
</evidence>
<comment type="caution">
    <text evidence="1">The sequence shown here is derived from an EMBL/GenBank/DDBJ whole genome shotgun (WGS) entry which is preliminary data.</text>
</comment>
<dbReference type="EMBL" id="WSRP01000001">
    <property type="protein sequence ID" value="MVX55608.1"/>
    <property type="molecule type" value="Genomic_DNA"/>
</dbReference>
<keyword evidence="2" id="KW-1185">Reference proteome</keyword>
<dbReference type="Gene3D" id="1.10.530.10">
    <property type="match status" value="1"/>
</dbReference>
<accession>A0A6L6YFZ2</accession>
<protein>
    <submittedName>
        <fullName evidence="1">Uncharacterized protein</fullName>
    </submittedName>
</protein>
<proteinExistence type="predicted"/>
<sequence length="852" mass="94063">MAKEISDVSAGGYAPRRGSVSVPKYDGFHVRENQWGYNPVSLNIPIAEESKFHGLLDKASARFDHMVAKVQAEQDDARVTAAITDLRRHATDLEAGENGWRKLLQANALEPDDQGRGLVERVDADMRSYGDKIGEKLTGRQRAAFNRHAMNVYQSVYGGVSSHVANQGMEYQKGVYTSAIDYEVEAASVNGYKPDLLADGESRLTENVDKLASLLGIPQDQRENFRRKYTSNLYANAIDGVMSNAGPNPSVGFQALGLLQKHSSKMLGSDVNRLRRTIDVAVKEAKAQITEDKFKAEHSGYTLMQNGGEVRRILSEQGVSIPANTGDAAALEDFTVGVIHGLGKLQTDTSEVTHDGKKFSARSRYGASNVSLENAYELDKNVDPKRLLDDKAYNIGMGVKVYKDHLRQFAGDKQAAFAAYYSSPREVKAAQKEAEEDTEGASWFDRLPKNVQEKVAQSMHALEAYSSTGAKGADGKSVNSFTPAAFRAQPTWMTPNQIEQWLLEKDPRARTDPSYRHFVFGRLVAEQNREQAEFKQRQENLLAYVTDTMYANGGDPSSVDPRAWAQLTRKQQTDALAIAEKLQRGEDTTDPAVASLYANDDQLRAVSLDGLKMLRPHYSERDFAVLQTRWFKVQSEGRTAQEKQELARRAGIQGQVLPEFVPASSKVKQAMLAVPTLAKLKDKDKDGTSFNNAAQTFMSAIAIEGQISGTAITDELGVMKAVGRMTNGLGGADPGKLVMLFGTKASTLPDEGLTDVRDISKTIAKDRYGHEPSDLEIMNVAREIVMNRSPNVDVSKIVFDEAFAQKVRKDFREIKGRDPVGAEFLRAYFLARCSSETADRQEGFSVIRDEGY</sequence>
<dbReference type="RefSeq" id="WP_160334045.1">
    <property type="nucleotide sequence ID" value="NZ_WSRP01000001.1"/>
</dbReference>